<evidence type="ECO:0000259" key="1">
    <source>
        <dbReference type="Pfam" id="PF00535"/>
    </source>
</evidence>
<dbReference type="InterPro" id="IPR029044">
    <property type="entry name" value="Nucleotide-diphossugar_trans"/>
</dbReference>
<sequence>MNRKERQAIAEDIGAVVTSFNQGTMILEAVRSLRDQTMLPAGIYIVDDGSTDETSVRLLEELEKEKDTAVPLTVLRQPNGGVSAARNTGIRVTRTPMVLVLDGDDRLEPDYIEEVGSLLRKSPAMVAASSWMRTFGVLEAEIRPCGGGIIPFLSRNCCPATHILCRKAWEQCGGYDESMRAGFEDWDFFLSMLETAPDASIGIVEKPLIDYRTAPASSNVRSMTKRLDLMRFLIEKHERSYLEHVADAVLGVEAVSMSRLYGWEKEILFGMERKKGVSRDSAKFMEHPSYGDGGMAAAVRIASARKKD</sequence>
<proteinExistence type="predicted"/>
<dbReference type="InterPro" id="IPR050834">
    <property type="entry name" value="Glycosyltransf_2"/>
</dbReference>
<reference evidence="2" key="1">
    <citation type="journal article" date="2021" name="PeerJ">
        <title>Extensive microbial diversity within the chicken gut microbiome revealed by metagenomics and culture.</title>
        <authorList>
            <person name="Gilroy R."/>
            <person name="Ravi A."/>
            <person name="Getino M."/>
            <person name="Pursley I."/>
            <person name="Horton D.L."/>
            <person name="Alikhan N.F."/>
            <person name="Baker D."/>
            <person name="Gharbi K."/>
            <person name="Hall N."/>
            <person name="Watson M."/>
            <person name="Adriaenssens E.M."/>
            <person name="Foster-Nyarko E."/>
            <person name="Jarju S."/>
            <person name="Secka A."/>
            <person name="Antonio M."/>
            <person name="Oren A."/>
            <person name="Chaudhuri R.R."/>
            <person name="La Ragione R."/>
            <person name="Hildebrand F."/>
            <person name="Pallen M.J."/>
        </authorList>
    </citation>
    <scope>NUCLEOTIDE SEQUENCE</scope>
    <source>
        <strain evidence="2">CHK196-3914</strain>
    </source>
</reference>
<dbReference type="CDD" id="cd00761">
    <property type="entry name" value="Glyco_tranf_GTA_type"/>
    <property type="match status" value="1"/>
</dbReference>
<dbReference type="Gene3D" id="3.90.550.10">
    <property type="entry name" value="Spore Coat Polysaccharide Biosynthesis Protein SpsA, Chain A"/>
    <property type="match status" value="1"/>
</dbReference>
<evidence type="ECO:0000313" key="2">
    <source>
        <dbReference type="EMBL" id="HIZ75152.1"/>
    </source>
</evidence>
<dbReference type="InterPro" id="IPR001173">
    <property type="entry name" value="Glyco_trans_2-like"/>
</dbReference>
<gene>
    <name evidence="2" type="ORF">H9723_07945</name>
</gene>
<name>A0A9D2GA27_9FIRM</name>
<dbReference type="AlphaFoldDB" id="A0A9D2GA27"/>
<comment type="caution">
    <text evidence="2">The sequence shown here is derived from an EMBL/GenBank/DDBJ whole genome shotgun (WGS) entry which is preliminary data.</text>
</comment>
<dbReference type="Pfam" id="PF00535">
    <property type="entry name" value="Glycos_transf_2"/>
    <property type="match status" value="1"/>
</dbReference>
<organism evidence="2 3">
    <name type="scientific">Candidatus Mediterraneibacter stercoravium</name>
    <dbReference type="NCBI Taxonomy" id="2838685"/>
    <lineage>
        <taxon>Bacteria</taxon>
        <taxon>Bacillati</taxon>
        <taxon>Bacillota</taxon>
        <taxon>Clostridia</taxon>
        <taxon>Lachnospirales</taxon>
        <taxon>Lachnospiraceae</taxon>
        <taxon>Mediterraneibacter</taxon>
    </lineage>
</organism>
<dbReference type="EMBL" id="DXAY01000184">
    <property type="protein sequence ID" value="HIZ75152.1"/>
    <property type="molecule type" value="Genomic_DNA"/>
</dbReference>
<protein>
    <submittedName>
        <fullName evidence="2">Glycosyltransferase family 2 protein</fullName>
    </submittedName>
</protein>
<accession>A0A9D2GA27</accession>
<evidence type="ECO:0000313" key="3">
    <source>
        <dbReference type="Proteomes" id="UP000824116"/>
    </source>
</evidence>
<dbReference type="PANTHER" id="PTHR43685:SF2">
    <property type="entry name" value="GLYCOSYLTRANSFERASE 2-LIKE DOMAIN-CONTAINING PROTEIN"/>
    <property type="match status" value="1"/>
</dbReference>
<dbReference type="PANTHER" id="PTHR43685">
    <property type="entry name" value="GLYCOSYLTRANSFERASE"/>
    <property type="match status" value="1"/>
</dbReference>
<feature type="domain" description="Glycosyltransferase 2-like" evidence="1">
    <location>
        <begin position="16"/>
        <end position="136"/>
    </location>
</feature>
<dbReference type="SUPFAM" id="SSF53448">
    <property type="entry name" value="Nucleotide-diphospho-sugar transferases"/>
    <property type="match status" value="1"/>
</dbReference>
<dbReference type="Proteomes" id="UP000824116">
    <property type="component" value="Unassembled WGS sequence"/>
</dbReference>
<reference evidence="2" key="2">
    <citation type="submission" date="2021-04" db="EMBL/GenBank/DDBJ databases">
        <authorList>
            <person name="Gilroy R."/>
        </authorList>
    </citation>
    <scope>NUCLEOTIDE SEQUENCE</scope>
    <source>
        <strain evidence="2">CHK196-3914</strain>
    </source>
</reference>